<dbReference type="PANTHER" id="PTHR13778">
    <property type="entry name" value="GLYCOSYLTRANSFERASE 8 DOMAIN-CONTAINING PROTEIN"/>
    <property type="match status" value="1"/>
</dbReference>
<comment type="caution">
    <text evidence="4">The sequence shown here is derived from an EMBL/GenBank/DDBJ whole genome shotgun (WGS) entry which is preliminary data.</text>
</comment>
<dbReference type="SUPFAM" id="SSF53448">
    <property type="entry name" value="Nucleotide-diphospho-sugar transferases"/>
    <property type="match status" value="1"/>
</dbReference>
<sequence length="395" mass="47205">MKGLVMKYKIDVLDVAFASDDNYVKFMAVTIVSLVNSINNRFKINIHVITNNISNNNIDKLNKLCIELECVNYIKVYQINPDVFEDCPMYDWIKYSKLSIADVLPRDIKTCLLLDVDLVFLSSIDEIFSFNFPNDKILYAVLDYNKSDRKILSSKENSSFIKLNSKKYFNSGVMYIDLDKWRLNNIKNKCFDFLRNFKATPYYPEQDALNYVLCDYFLELPFNWNFLCHSIPLKEKIINYRLPFSCKDSGLKEYLLHCTLNEYEENYKNIKILHFAGGFVPWKNFFNKLDLNFNPICIYRKEWWSIADSIHIFRDDFEKLQFDNFEQDLFYLNNSIKNIICENVNYKKQVNNIKSTLSYNIGNIIVKSFKKWYRGDLFIMPFRILFFYVRYKVKK</sequence>
<keyword evidence="1" id="KW-0328">Glycosyltransferase</keyword>
<accession>A0A615JTL0</accession>
<dbReference type="Pfam" id="PF01501">
    <property type="entry name" value="Glyco_transf_8"/>
    <property type="match status" value="1"/>
</dbReference>
<gene>
    <name evidence="4" type="ORF">F7N62_03015</name>
</gene>
<keyword evidence="2" id="KW-0808">Transferase</keyword>
<dbReference type="GO" id="GO:0046872">
    <property type="term" value="F:metal ion binding"/>
    <property type="evidence" value="ECO:0007669"/>
    <property type="project" value="UniProtKB-KW"/>
</dbReference>
<dbReference type="AlphaFoldDB" id="A0A615JTL0"/>
<dbReference type="PANTHER" id="PTHR13778:SF47">
    <property type="entry name" value="LIPOPOLYSACCHARIDE 1,3-GALACTOSYLTRANSFERASE"/>
    <property type="match status" value="1"/>
</dbReference>
<organism evidence="4">
    <name type="scientific">Campylobacter jejuni</name>
    <dbReference type="NCBI Taxonomy" id="197"/>
    <lineage>
        <taxon>Bacteria</taxon>
        <taxon>Pseudomonadati</taxon>
        <taxon>Campylobacterota</taxon>
        <taxon>Epsilonproteobacteria</taxon>
        <taxon>Campylobacterales</taxon>
        <taxon>Campylobacteraceae</taxon>
        <taxon>Campylobacter</taxon>
    </lineage>
</organism>
<evidence type="ECO:0008006" key="5">
    <source>
        <dbReference type="Google" id="ProtNLM"/>
    </source>
</evidence>
<evidence type="ECO:0000256" key="3">
    <source>
        <dbReference type="ARBA" id="ARBA00022723"/>
    </source>
</evidence>
<evidence type="ECO:0000256" key="1">
    <source>
        <dbReference type="ARBA" id="ARBA00022676"/>
    </source>
</evidence>
<keyword evidence="3" id="KW-0479">Metal-binding</keyword>
<dbReference type="Gene3D" id="3.90.550.10">
    <property type="entry name" value="Spore Coat Polysaccharide Biosynthesis Protein SpsA, Chain A"/>
    <property type="match status" value="1"/>
</dbReference>
<protein>
    <recommendedName>
        <fullName evidence="5">Glycosyltransferase family 8 protein</fullName>
    </recommendedName>
</protein>
<evidence type="ECO:0000313" key="4">
    <source>
        <dbReference type="EMBL" id="ECZ3434214.1"/>
    </source>
</evidence>
<evidence type="ECO:0000256" key="2">
    <source>
        <dbReference type="ARBA" id="ARBA00022679"/>
    </source>
</evidence>
<proteinExistence type="predicted"/>
<dbReference type="InterPro" id="IPR029044">
    <property type="entry name" value="Nucleotide-diphossugar_trans"/>
</dbReference>
<dbReference type="GO" id="GO:0016757">
    <property type="term" value="F:glycosyltransferase activity"/>
    <property type="evidence" value="ECO:0007669"/>
    <property type="project" value="UniProtKB-KW"/>
</dbReference>
<reference evidence="4" key="1">
    <citation type="submission" date="2019-09" db="EMBL/GenBank/DDBJ databases">
        <authorList>
            <consortium name="NARMS: The National Antimicrobial Resistance Monitoring System"/>
        </authorList>
    </citation>
    <scope>NUCLEOTIDE SEQUENCE</scope>
    <source>
        <strain evidence="4">FSIS11924226</strain>
    </source>
</reference>
<dbReference type="InterPro" id="IPR050748">
    <property type="entry name" value="Glycosyltrans_8_dom-fam"/>
</dbReference>
<name>A0A615JTL0_CAMJU</name>
<dbReference type="EMBL" id="AALEXD010000004">
    <property type="protein sequence ID" value="ECZ3434214.1"/>
    <property type="molecule type" value="Genomic_DNA"/>
</dbReference>
<dbReference type="InterPro" id="IPR002495">
    <property type="entry name" value="Glyco_trans_8"/>
</dbReference>